<dbReference type="Proteomes" id="UP000184171">
    <property type="component" value="Unassembled WGS sequence"/>
</dbReference>
<dbReference type="Gene3D" id="1.25.40.10">
    <property type="entry name" value="Tetratricopeptide repeat domain"/>
    <property type="match status" value="2"/>
</dbReference>
<dbReference type="PANTHER" id="PTHR44591:SF3">
    <property type="entry name" value="RESPONSE REGULATORY DOMAIN-CONTAINING PROTEIN"/>
    <property type="match status" value="1"/>
</dbReference>
<dbReference type="Gene3D" id="1.10.10.10">
    <property type="entry name" value="Winged helix-like DNA-binding domain superfamily/Winged helix DNA-binding domain"/>
    <property type="match status" value="1"/>
</dbReference>
<evidence type="ECO:0000313" key="6">
    <source>
        <dbReference type="Proteomes" id="UP000184171"/>
    </source>
</evidence>
<dbReference type="SMART" id="SM00448">
    <property type="entry name" value="REC"/>
    <property type="match status" value="1"/>
</dbReference>
<evidence type="ECO:0000313" key="5">
    <source>
        <dbReference type="EMBL" id="SHJ27818.1"/>
    </source>
</evidence>
<keyword evidence="1 3" id="KW-0597">Phosphoprotein</keyword>
<sequence>MADQQFTLLLVDDNPTNLALLEKIIELDLPQVRVLTASNGPDGLQLAAQERIDGAFIDVQMPEMSGLEMCRRLKAEPRTAGMPLVLITAHVASPEMRAEGLEVGAYDFISQPISNVEMLARVKVMLRLCEGERQSQQNGGAQATGLDSIRLRWFRGLLLSVGGSLTDEDQRLLQALAQELPGDGELKEEQLLDLLERTFPQNWRRTFCKLALLKKLPLPLLNKLSELEDVEAVFDYLYRHNSLLTGSAVEEQFSFTASGREFLRKLAYRELSADERKQVYLLASDWYQLRQDPLSAFACLLRGEQSQALSQLLSQVGLELTADKYRPELLALLAQLPEEQAVSCGWQSLYVGIGCFYSRPQEVDTWLELARARFVDAGDQRGELMVLTRQVMQFLVVDGQVELGPERVLRMRELAQQQLELLDPFNRLNVLMSVGLGELFYSGDLKRCEQLLAAGLSELMREDFPDLQAYFSLLKAVLGLFQGRYLVARAAMEQARTAIMSLQRHSFPAALFRIVACELLYASGDLVAFEQRRHQVEKSWSDGAFRRSAQLPLLYFYVALTEMSQGNNAAAEELIDVALLENPAARKPHYQSWLLQLRGLLHAKSGRMESAREDCDKALRLREKAAIELHQVPNLLLAGMTALELDDTAAAVDFLQRGLQLSEKQQEGRYRSGLHASLAVAYLQQKDKSAAKQQLGFLFDLLRRQRVDSFFALTPELVQQLLPLALTEPAWSDQLRCMARLWLDSNLLDDGRLVPLARLQTFGGYNFFLQGKNCELSKAGQASRQLLALLAVSPDRALSSELIMGTLWPESPTSKARNSFDSSLSRLRKALETVFGKQIREDYLILEKGMLLLRNLHIDAIEFAAEIEESRRHIQRRNLWQAELAYWRADRFWQGEFLAGFELEADLPYRSDQYSQLRLEQLDGLARLLEQRGDIDEAVRLLKIGLAFEPTHDGMVQKLLDIYQQRNEIRAIHQLLDNYRRALQAEDYSAEEIDELIATLNPGRFEG</sequence>
<dbReference type="PANTHER" id="PTHR44591">
    <property type="entry name" value="STRESS RESPONSE REGULATOR PROTEIN 1"/>
    <property type="match status" value="1"/>
</dbReference>
<evidence type="ECO:0000256" key="1">
    <source>
        <dbReference type="ARBA" id="ARBA00022553"/>
    </source>
</evidence>
<dbReference type="SUPFAM" id="SSF52172">
    <property type="entry name" value="CheY-like"/>
    <property type="match status" value="1"/>
</dbReference>
<dbReference type="SUPFAM" id="SSF48452">
    <property type="entry name" value="TPR-like"/>
    <property type="match status" value="1"/>
</dbReference>
<dbReference type="OrthoDB" id="223734at2"/>
<dbReference type="SMART" id="SM00028">
    <property type="entry name" value="TPR"/>
    <property type="match status" value="4"/>
</dbReference>
<dbReference type="Gene3D" id="3.40.50.2300">
    <property type="match status" value="1"/>
</dbReference>
<feature type="modified residue" description="4-aspartylphosphate" evidence="3">
    <location>
        <position position="58"/>
    </location>
</feature>
<protein>
    <submittedName>
        <fullName evidence="5">Tetratricopeptide repeat-containing protein</fullName>
    </submittedName>
</protein>
<dbReference type="PROSITE" id="PS50110">
    <property type="entry name" value="RESPONSE_REGULATORY"/>
    <property type="match status" value="1"/>
</dbReference>
<dbReference type="RefSeq" id="WP_072908344.1">
    <property type="nucleotide sequence ID" value="NZ_FQZT01000006.1"/>
</dbReference>
<evidence type="ECO:0000256" key="2">
    <source>
        <dbReference type="ARBA" id="ARBA00023125"/>
    </source>
</evidence>
<gene>
    <name evidence="5" type="ORF">SAMN02745165_01950</name>
</gene>
<dbReference type="EMBL" id="FQZT01000006">
    <property type="protein sequence ID" value="SHJ27818.1"/>
    <property type="molecule type" value="Genomic_DNA"/>
</dbReference>
<dbReference type="STRING" id="1122189.SAMN02745165_01950"/>
<dbReference type="GO" id="GO:0006355">
    <property type="term" value="P:regulation of DNA-templated transcription"/>
    <property type="evidence" value="ECO:0007669"/>
    <property type="project" value="InterPro"/>
</dbReference>
<dbReference type="InterPro" id="IPR036388">
    <property type="entry name" value="WH-like_DNA-bd_sf"/>
</dbReference>
<keyword evidence="2" id="KW-0238">DNA-binding</keyword>
<dbReference type="Pfam" id="PF00072">
    <property type="entry name" value="Response_reg"/>
    <property type="match status" value="1"/>
</dbReference>
<organism evidence="5 6">
    <name type="scientific">Malonomonas rubra DSM 5091</name>
    <dbReference type="NCBI Taxonomy" id="1122189"/>
    <lineage>
        <taxon>Bacteria</taxon>
        <taxon>Pseudomonadati</taxon>
        <taxon>Thermodesulfobacteriota</taxon>
        <taxon>Desulfuromonadia</taxon>
        <taxon>Desulfuromonadales</taxon>
        <taxon>Geopsychrobacteraceae</taxon>
        <taxon>Malonomonas</taxon>
    </lineage>
</organism>
<accession>A0A1M6I020</accession>
<name>A0A1M6I020_MALRU</name>
<evidence type="ECO:0000259" key="4">
    <source>
        <dbReference type="PROSITE" id="PS50110"/>
    </source>
</evidence>
<dbReference type="SUPFAM" id="SSF46894">
    <property type="entry name" value="C-terminal effector domain of the bipartite response regulators"/>
    <property type="match status" value="1"/>
</dbReference>
<dbReference type="InterPro" id="IPR016032">
    <property type="entry name" value="Sig_transdc_resp-reg_C-effctor"/>
</dbReference>
<dbReference type="AlphaFoldDB" id="A0A1M6I020"/>
<dbReference type="InterPro" id="IPR019734">
    <property type="entry name" value="TPR_rpt"/>
</dbReference>
<dbReference type="GO" id="GO:0000160">
    <property type="term" value="P:phosphorelay signal transduction system"/>
    <property type="evidence" value="ECO:0007669"/>
    <property type="project" value="InterPro"/>
</dbReference>
<keyword evidence="6" id="KW-1185">Reference proteome</keyword>
<proteinExistence type="predicted"/>
<dbReference type="InterPro" id="IPR005158">
    <property type="entry name" value="BTAD"/>
</dbReference>
<dbReference type="InterPro" id="IPR011990">
    <property type="entry name" value="TPR-like_helical_dom_sf"/>
</dbReference>
<dbReference type="InterPro" id="IPR011006">
    <property type="entry name" value="CheY-like_superfamily"/>
</dbReference>
<dbReference type="InterPro" id="IPR001789">
    <property type="entry name" value="Sig_transdc_resp-reg_receiver"/>
</dbReference>
<reference evidence="5 6" key="1">
    <citation type="submission" date="2016-11" db="EMBL/GenBank/DDBJ databases">
        <authorList>
            <person name="Jaros S."/>
            <person name="Januszkiewicz K."/>
            <person name="Wedrychowicz H."/>
        </authorList>
    </citation>
    <scope>NUCLEOTIDE SEQUENCE [LARGE SCALE GENOMIC DNA]</scope>
    <source>
        <strain evidence="5 6">DSM 5091</strain>
    </source>
</reference>
<evidence type="ECO:0000256" key="3">
    <source>
        <dbReference type="PROSITE-ProRule" id="PRU00169"/>
    </source>
</evidence>
<dbReference type="GO" id="GO:0003677">
    <property type="term" value="F:DNA binding"/>
    <property type="evidence" value="ECO:0007669"/>
    <property type="project" value="UniProtKB-KW"/>
</dbReference>
<dbReference type="Pfam" id="PF13181">
    <property type="entry name" value="TPR_8"/>
    <property type="match status" value="1"/>
</dbReference>
<dbReference type="SMART" id="SM01043">
    <property type="entry name" value="BTAD"/>
    <property type="match status" value="1"/>
</dbReference>
<feature type="domain" description="Response regulatory" evidence="4">
    <location>
        <begin position="7"/>
        <end position="126"/>
    </location>
</feature>
<dbReference type="InterPro" id="IPR050595">
    <property type="entry name" value="Bact_response_regulator"/>
</dbReference>